<organism evidence="15 16">
    <name type="scientific">Anoxybacillus pushchinoensis</name>
    <dbReference type="NCBI Taxonomy" id="150248"/>
    <lineage>
        <taxon>Bacteria</taxon>
        <taxon>Bacillati</taxon>
        <taxon>Bacillota</taxon>
        <taxon>Bacilli</taxon>
        <taxon>Bacillales</taxon>
        <taxon>Anoxybacillaceae</taxon>
        <taxon>Anoxybacillus</taxon>
    </lineage>
</organism>
<evidence type="ECO:0000256" key="10">
    <source>
        <dbReference type="ARBA" id="ARBA00022842"/>
    </source>
</evidence>
<evidence type="ECO:0000256" key="11">
    <source>
        <dbReference type="ARBA" id="ARBA00023150"/>
    </source>
</evidence>
<dbReference type="EMBL" id="FOJQ01000033">
    <property type="protein sequence ID" value="SFA52559.1"/>
    <property type="molecule type" value="Genomic_DNA"/>
</dbReference>
<dbReference type="InterPro" id="IPR036135">
    <property type="entry name" value="MoeA_linker/N_sf"/>
</dbReference>
<dbReference type="NCBIfam" id="TIGR00177">
    <property type="entry name" value="molyb_syn"/>
    <property type="match status" value="1"/>
</dbReference>
<evidence type="ECO:0000256" key="9">
    <source>
        <dbReference type="ARBA" id="ARBA00022723"/>
    </source>
</evidence>
<keyword evidence="9 13" id="KW-0479">Metal-binding</keyword>
<evidence type="ECO:0000256" key="3">
    <source>
        <dbReference type="ARBA" id="ARBA00005046"/>
    </source>
</evidence>
<evidence type="ECO:0000256" key="12">
    <source>
        <dbReference type="ARBA" id="ARBA00047317"/>
    </source>
</evidence>
<dbReference type="Proteomes" id="UP000198979">
    <property type="component" value="Unassembled WGS sequence"/>
</dbReference>
<dbReference type="Gene3D" id="2.40.340.10">
    <property type="entry name" value="MoeA, C-terminal, domain IV"/>
    <property type="match status" value="1"/>
</dbReference>
<keyword evidence="10 13" id="KW-0460">Magnesium</keyword>
<evidence type="ECO:0000256" key="7">
    <source>
        <dbReference type="ARBA" id="ARBA00022505"/>
    </source>
</evidence>
<dbReference type="FunFam" id="2.170.190.11:FF:000001">
    <property type="entry name" value="Molybdopterin molybdenumtransferase"/>
    <property type="match status" value="1"/>
</dbReference>
<dbReference type="SMART" id="SM00852">
    <property type="entry name" value="MoCF_biosynth"/>
    <property type="match status" value="1"/>
</dbReference>
<comment type="similarity">
    <text evidence="4 13">Belongs to the MoeA family.</text>
</comment>
<evidence type="ECO:0000313" key="16">
    <source>
        <dbReference type="Proteomes" id="UP000198979"/>
    </source>
</evidence>
<comment type="pathway">
    <text evidence="3 13">Cofactor biosynthesis; molybdopterin biosynthesis.</text>
</comment>
<dbReference type="SUPFAM" id="SSF63882">
    <property type="entry name" value="MoeA N-terminal region -like"/>
    <property type="match status" value="1"/>
</dbReference>
<evidence type="ECO:0000256" key="4">
    <source>
        <dbReference type="ARBA" id="ARBA00010763"/>
    </source>
</evidence>
<feature type="domain" description="MoaB/Mog" evidence="14">
    <location>
        <begin position="186"/>
        <end position="324"/>
    </location>
</feature>
<dbReference type="PANTHER" id="PTHR10192:SF5">
    <property type="entry name" value="GEPHYRIN"/>
    <property type="match status" value="1"/>
</dbReference>
<dbReference type="Gene3D" id="2.170.190.11">
    <property type="entry name" value="Molybdopterin biosynthesis moea protein, domain 3"/>
    <property type="match status" value="1"/>
</dbReference>
<gene>
    <name evidence="15" type="ORF">SAMN05216169_10335</name>
</gene>
<keyword evidence="7 13" id="KW-0500">Molybdenum</keyword>
<keyword evidence="8 13" id="KW-0808">Transferase</keyword>
<evidence type="ECO:0000256" key="8">
    <source>
        <dbReference type="ARBA" id="ARBA00022679"/>
    </source>
</evidence>
<dbReference type="InterPro" id="IPR005110">
    <property type="entry name" value="MoeA_linker/N"/>
</dbReference>
<evidence type="ECO:0000313" key="15">
    <source>
        <dbReference type="EMBL" id="SFA52559.1"/>
    </source>
</evidence>
<dbReference type="GO" id="GO:0061599">
    <property type="term" value="F:molybdopterin molybdotransferase activity"/>
    <property type="evidence" value="ECO:0007669"/>
    <property type="project" value="UniProtKB-UniRule"/>
</dbReference>
<accession>A0A1I0TLA6</accession>
<evidence type="ECO:0000256" key="6">
    <source>
        <dbReference type="ARBA" id="ARBA00021108"/>
    </source>
</evidence>
<sequence>MRKPISVAEAIERIMTWCQQVEEEYVSLEQCDGRILAQHIEATMPIPWFDRSPYDGYALSAEATAEASSSHPVLLEVVGTVGAGTVWDGLLTPKQAVKIMTGAAIPNGANAVIMVELTKEIDKEGKRFVEIKRKVSEGENIVRIGEDMKQGEVVVEKGTVIHPGIVAVLATFGYDRVPVMKKPRVAIISTGSELLQVYEPLEKGKIRNSNAYMLQAQVRRIGGEPILFGKVPDTFEHTLQVVQKALREADVVITTGGVSVGDFDYIPQVYEHLGAKLLFNKVAMRPGSVTSAAVFENKMLFGLSGNPSACYVGFELFARPFIKAMLGQSRRYLKREQAVLQKDFLKPNPFTRFVRARASHHDGLLYVEPVGKDKSNIVSSLVQANALLVLPGGTRGFQAGDRVDVLLFEDEGDDIWR</sequence>
<dbReference type="NCBIfam" id="NF045515">
    <property type="entry name" value="Glp_gephyrin"/>
    <property type="match status" value="1"/>
</dbReference>
<dbReference type="PANTHER" id="PTHR10192">
    <property type="entry name" value="MOLYBDOPTERIN BIOSYNTHESIS PROTEIN"/>
    <property type="match status" value="1"/>
</dbReference>
<evidence type="ECO:0000259" key="14">
    <source>
        <dbReference type="SMART" id="SM00852"/>
    </source>
</evidence>
<dbReference type="SUPFAM" id="SSF63867">
    <property type="entry name" value="MoeA C-terminal domain-like"/>
    <property type="match status" value="1"/>
</dbReference>
<dbReference type="CDD" id="cd00887">
    <property type="entry name" value="MoeA"/>
    <property type="match status" value="1"/>
</dbReference>
<evidence type="ECO:0000256" key="1">
    <source>
        <dbReference type="ARBA" id="ARBA00001946"/>
    </source>
</evidence>
<dbReference type="EC" id="2.10.1.1" evidence="5 13"/>
<dbReference type="RefSeq" id="WP_091703476.1">
    <property type="nucleotide sequence ID" value="NZ_FOJQ01000033.1"/>
</dbReference>
<dbReference type="GO" id="GO:0005829">
    <property type="term" value="C:cytosol"/>
    <property type="evidence" value="ECO:0007669"/>
    <property type="project" value="TreeGrafter"/>
</dbReference>
<evidence type="ECO:0000256" key="2">
    <source>
        <dbReference type="ARBA" id="ARBA00002901"/>
    </source>
</evidence>
<evidence type="ECO:0000256" key="13">
    <source>
        <dbReference type="RuleBase" id="RU365090"/>
    </source>
</evidence>
<dbReference type="Pfam" id="PF03454">
    <property type="entry name" value="MoeA_C"/>
    <property type="match status" value="1"/>
</dbReference>
<keyword evidence="16" id="KW-1185">Reference proteome</keyword>
<dbReference type="GO" id="GO:0046872">
    <property type="term" value="F:metal ion binding"/>
    <property type="evidence" value="ECO:0007669"/>
    <property type="project" value="UniProtKB-UniRule"/>
</dbReference>
<dbReference type="OrthoDB" id="9804758at2"/>
<protein>
    <recommendedName>
        <fullName evidence="6 13">Molybdopterin molybdenumtransferase</fullName>
        <ecNumber evidence="5 13">2.10.1.1</ecNumber>
    </recommendedName>
</protein>
<dbReference type="InterPro" id="IPR005111">
    <property type="entry name" value="MoeA_C_domain_IV"/>
</dbReference>
<dbReference type="Pfam" id="PF00994">
    <property type="entry name" value="MoCF_biosynth"/>
    <property type="match status" value="1"/>
</dbReference>
<reference evidence="16" key="1">
    <citation type="submission" date="2016-10" db="EMBL/GenBank/DDBJ databases">
        <authorList>
            <person name="Varghese N."/>
            <person name="Submissions S."/>
        </authorList>
    </citation>
    <scope>NUCLEOTIDE SEQUENCE [LARGE SCALE GENOMIC DNA]</scope>
    <source>
        <strain evidence="16">K1</strain>
    </source>
</reference>
<comment type="catalytic activity">
    <reaction evidence="12">
        <text>adenylyl-molybdopterin + molybdate = Mo-molybdopterin + AMP + H(+)</text>
        <dbReference type="Rhea" id="RHEA:35047"/>
        <dbReference type="ChEBI" id="CHEBI:15378"/>
        <dbReference type="ChEBI" id="CHEBI:36264"/>
        <dbReference type="ChEBI" id="CHEBI:62727"/>
        <dbReference type="ChEBI" id="CHEBI:71302"/>
        <dbReference type="ChEBI" id="CHEBI:456215"/>
        <dbReference type="EC" id="2.10.1.1"/>
    </reaction>
</comment>
<dbReference type="InterPro" id="IPR001453">
    <property type="entry name" value="MoaB/Mog_dom"/>
</dbReference>
<dbReference type="FunFam" id="2.40.340.10:FF:000002">
    <property type="entry name" value="Molybdopterin molybdenumtransferase"/>
    <property type="match status" value="1"/>
</dbReference>
<dbReference type="GO" id="GO:0006777">
    <property type="term" value="P:Mo-molybdopterin cofactor biosynthetic process"/>
    <property type="evidence" value="ECO:0007669"/>
    <property type="project" value="UniProtKB-UniRule"/>
</dbReference>
<comment type="cofactor">
    <cofactor evidence="1 13">
        <name>Mg(2+)</name>
        <dbReference type="ChEBI" id="CHEBI:18420"/>
    </cofactor>
</comment>
<evidence type="ECO:0000256" key="5">
    <source>
        <dbReference type="ARBA" id="ARBA00013269"/>
    </source>
</evidence>
<dbReference type="FunFam" id="3.40.980.10:FF:000004">
    <property type="entry name" value="Molybdopterin molybdenumtransferase"/>
    <property type="match status" value="1"/>
</dbReference>
<dbReference type="Gene3D" id="3.40.980.10">
    <property type="entry name" value="MoaB/Mog-like domain"/>
    <property type="match status" value="1"/>
</dbReference>
<name>A0A1I0TLA6_9BACL</name>
<dbReference type="STRING" id="150248.SAMN05216169_10335"/>
<dbReference type="Pfam" id="PF03453">
    <property type="entry name" value="MoeA_N"/>
    <property type="match status" value="1"/>
</dbReference>
<dbReference type="InterPro" id="IPR036425">
    <property type="entry name" value="MoaB/Mog-like_dom_sf"/>
</dbReference>
<dbReference type="AlphaFoldDB" id="A0A1I0TLA6"/>
<dbReference type="UniPathway" id="UPA00344"/>
<keyword evidence="11 13" id="KW-0501">Molybdenum cofactor biosynthesis</keyword>
<comment type="function">
    <text evidence="2 13">Catalyzes the insertion of molybdate into adenylated molybdopterin with the concomitant release of AMP.</text>
</comment>
<dbReference type="Gene3D" id="3.90.105.10">
    <property type="entry name" value="Molybdopterin biosynthesis moea protein, domain 2"/>
    <property type="match status" value="1"/>
</dbReference>
<dbReference type="SUPFAM" id="SSF53218">
    <property type="entry name" value="Molybdenum cofactor biosynthesis proteins"/>
    <property type="match status" value="1"/>
</dbReference>
<proteinExistence type="inferred from homology"/>
<dbReference type="InterPro" id="IPR038987">
    <property type="entry name" value="MoeA-like"/>
</dbReference>
<dbReference type="InterPro" id="IPR036688">
    <property type="entry name" value="MoeA_C_domain_IV_sf"/>
</dbReference>